<dbReference type="InterPro" id="IPR026893">
    <property type="entry name" value="Tyr/Ser_Pase_IphP-type"/>
</dbReference>
<comment type="caution">
    <text evidence="4">The sequence shown here is derived from an EMBL/GenBank/DDBJ whole genome shotgun (WGS) entry which is preliminary data.</text>
</comment>
<feature type="chain" id="PRO_5044465508" evidence="2">
    <location>
        <begin position="34"/>
        <end position="304"/>
    </location>
</feature>
<comment type="similarity">
    <text evidence="1">Belongs to the protein-tyrosine phosphatase family.</text>
</comment>
<name>A0A9Q2YW34_RHOHA</name>
<dbReference type="PROSITE" id="PS00383">
    <property type="entry name" value="TYR_PHOSPHATASE_1"/>
    <property type="match status" value="1"/>
</dbReference>
<dbReference type="EMBL" id="WUXR01000001">
    <property type="protein sequence ID" value="MBM4564554.1"/>
    <property type="molecule type" value="Genomic_DNA"/>
</dbReference>
<dbReference type="PANTHER" id="PTHR31126:SF1">
    <property type="entry name" value="TYROSINE SPECIFIC PROTEIN PHOSPHATASES DOMAIN-CONTAINING PROTEIN"/>
    <property type="match status" value="1"/>
</dbReference>
<dbReference type="Proteomes" id="UP000603463">
    <property type="component" value="Unassembled WGS sequence"/>
</dbReference>
<reference evidence="4" key="2">
    <citation type="journal article" date="2020" name="Environ. Microbiol.">
        <title>The novel and transferable erm(51) gene confers Macrolides, Lincosamides, and Streptogramins B (MLSB) resistance to clonal Rhodococcus equi in the environment.</title>
        <authorList>
            <person name="Huber L."/>
            <person name="Giguere S."/>
            <person name="Slovis N.M."/>
            <person name="Alvarez-Narvaez S."/>
            <person name="Hart K.A."/>
            <person name="Greiter M."/>
            <person name="Morris E.R.A."/>
            <person name="Cohen N.D."/>
        </authorList>
    </citation>
    <scope>NUCLEOTIDE SEQUENCE</scope>
    <source>
        <strain evidence="4">Lh_116_1</strain>
        <strain evidence="5">Lh_16_1</strain>
    </source>
</reference>
<evidence type="ECO:0000256" key="2">
    <source>
        <dbReference type="SAM" id="SignalP"/>
    </source>
</evidence>
<dbReference type="Gene3D" id="3.90.190.10">
    <property type="entry name" value="Protein tyrosine phosphatase superfamily"/>
    <property type="match status" value="1"/>
</dbReference>
<accession>A0A9Q2YW34</accession>
<evidence type="ECO:0000313" key="5">
    <source>
        <dbReference type="EMBL" id="NKW43749.1"/>
    </source>
</evidence>
<dbReference type="Pfam" id="PF13350">
    <property type="entry name" value="Y_phosphatase3"/>
    <property type="match status" value="1"/>
</dbReference>
<dbReference type="SUPFAM" id="SSF52799">
    <property type="entry name" value="(Phosphotyrosine protein) phosphatases II"/>
    <property type="match status" value="1"/>
</dbReference>
<dbReference type="InterPro" id="IPR016130">
    <property type="entry name" value="Tyr_Pase_AS"/>
</dbReference>
<keyword evidence="2" id="KW-0732">Signal</keyword>
<feature type="signal peptide" evidence="2">
    <location>
        <begin position="1"/>
        <end position="33"/>
    </location>
</feature>
<dbReference type="EMBL" id="WVDC01000013">
    <property type="protein sequence ID" value="NKW43749.1"/>
    <property type="molecule type" value="Genomic_DNA"/>
</dbReference>
<dbReference type="GO" id="GO:0004721">
    <property type="term" value="F:phosphoprotein phosphatase activity"/>
    <property type="evidence" value="ECO:0007669"/>
    <property type="project" value="InterPro"/>
</dbReference>
<dbReference type="AlphaFoldDB" id="A0A9Q2YW34"/>
<dbReference type="Proteomes" id="UP000808906">
    <property type="component" value="Unassembled WGS sequence"/>
</dbReference>
<evidence type="ECO:0000313" key="3">
    <source>
        <dbReference type="EMBL" id="MBM4564554.1"/>
    </source>
</evidence>
<protein>
    <submittedName>
        <fullName evidence="4">Protein-tyrosine-phosphatase</fullName>
    </submittedName>
</protein>
<proteinExistence type="inferred from homology"/>
<dbReference type="PANTHER" id="PTHR31126">
    <property type="entry name" value="TYROSINE-PROTEIN PHOSPHATASE"/>
    <property type="match status" value="1"/>
</dbReference>
<dbReference type="Proteomes" id="UP000608063">
    <property type="component" value="Unassembled WGS sequence"/>
</dbReference>
<evidence type="ECO:0000313" key="6">
    <source>
        <dbReference type="Proteomes" id="UP000603463"/>
    </source>
</evidence>
<dbReference type="InterPro" id="IPR029021">
    <property type="entry name" value="Prot-tyrosine_phosphatase-like"/>
</dbReference>
<organism evidence="4 6">
    <name type="scientific">Rhodococcus hoagii</name>
    <name type="common">Corynebacterium equii</name>
    <dbReference type="NCBI Taxonomy" id="43767"/>
    <lineage>
        <taxon>Bacteria</taxon>
        <taxon>Bacillati</taxon>
        <taxon>Actinomycetota</taxon>
        <taxon>Actinomycetes</taxon>
        <taxon>Mycobacteriales</taxon>
        <taxon>Nocardiaceae</taxon>
        <taxon>Prescottella</taxon>
    </lineage>
</organism>
<evidence type="ECO:0000313" key="4">
    <source>
        <dbReference type="EMBL" id="NKT76702.1"/>
    </source>
</evidence>
<sequence length="304" mass="32471">MTKPLHDKRFPRTRATTTLALTAALLLAGPVVAEASSLPGFGSSRSGSAAVDTPETPRLASVNNFRDIAGTGASYEGLGGLHVNRGVFYRSNTLAPTPADLQTLGSLGLTAVYDLRTDQEIAANPDVLPDGVRYQQIQVLSADPSGDIAGLRSPEEARAYVEAGYRDTVTDETSRRGYALLLTQLANTSGPQVFHCTAGKDRTGWATALLLGIAGVPRQTIVDDYLLSNEYSAETIRATLDRITATKGPEAAEIYRQLIGVDAGYLEASFDELERTYGSFDRYLTEGLGLTIGTVTELRLKLLA</sequence>
<reference evidence="3" key="1">
    <citation type="submission" date="2019-11" db="EMBL/GenBank/DDBJ databases">
        <title>Spread of Macrolides and rifampicin resistant Rhodococcus equi in clinical isolates in the USA.</title>
        <authorList>
            <person name="Alvarez-Narvaez S."/>
            <person name="Huber L."/>
            <person name="Cohen N.D."/>
            <person name="Slovis N."/>
            <person name="Greiter M."/>
            <person name="Giguere S."/>
            <person name="Hart K."/>
        </authorList>
    </citation>
    <scope>NUCLEOTIDE SEQUENCE</scope>
    <source>
        <strain evidence="3">Lh_17</strain>
    </source>
</reference>
<evidence type="ECO:0000256" key="1">
    <source>
        <dbReference type="ARBA" id="ARBA00009580"/>
    </source>
</evidence>
<gene>
    <name evidence="3" type="ORF">GS441_03560</name>
    <name evidence="4" type="ORF">GS882_00430</name>
    <name evidence="5" type="ORF">GS947_19770</name>
</gene>
<dbReference type="EMBL" id="WVBC01000001">
    <property type="protein sequence ID" value="NKT76702.1"/>
    <property type="molecule type" value="Genomic_DNA"/>
</dbReference>
<dbReference type="RefSeq" id="WP_084961767.1">
    <property type="nucleotide sequence ID" value="NZ_CP095477.1"/>
</dbReference>